<evidence type="ECO:0000313" key="2">
    <source>
        <dbReference type="Proteomes" id="UP000183263"/>
    </source>
</evidence>
<name>A0A1G8GIW6_9NOCA</name>
<organism evidence="1 2">
    <name type="scientific">Rhodococcus triatomae</name>
    <dbReference type="NCBI Taxonomy" id="300028"/>
    <lineage>
        <taxon>Bacteria</taxon>
        <taxon>Bacillati</taxon>
        <taxon>Actinomycetota</taxon>
        <taxon>Actinomycetes</taxon>
        <taxon>Mycobacteriales</taxon>
        <taxon>Nocardiaceae</taxon>
        <taxon>Rhodococcus</taxon>
    </lineage>
</organism>
<accession>A0A1G8GIW6</accession>
<evidence type="ECO:0000313" key="1">
    <source>
        <dbReference type="EMBL" id="SDH94302.1"/>
    </source>
</evidence>
<dbReference type="Proteomes" id="UP000183263">
    <property type="component" value="Unassembled WGS sequence"/>
</dbReference>
<dbReference type="OrthoDB" id="5148898at2"/>
<gene>
    <name evidence="1" type="ORF">SAMN05444695_104117</name>
</gene>
<proteinExistence type="predicted"/>
<dbReference type="RefSeq" id="WP_072737150.1">
    <property type="nucleotide sequence ID" value="NZ_CP048813.1"/>
</dbReference>
<dbReference type="AlphaFoldDB" id="A0A1G8GIW6"/>
<protein>
    <recommendedName>
        <fullName evidence="3">DUF2975 domain-containing protein</fullName>
    </recommendedName>
</protein>
<dbReference type="EMBL" id="FNDN01000004">
    <property type="protein sequence ID" value="SDH94302.1"/>
    <property type="molecule type" value="Genomic_DNA"/>
</dbReference>
<evidence type="ECO:0008006" key="3">
    <source>
        <dbReference type="Google" id="ProtNLM"/>
    </source>
</evidence>
<sequence length="206" mass="21237">MAESSTSSGILTRSDRWGLVFTVVGGLVVAVAALADAVWEIARILPNKDVAVQVPFVDMRAPLPVGPDGAPVDAVIDTATVQVSGMAGITLVSLILAHIAVAATVLALVGCGVVLCRNLARGIAFSRTNTRMIIASSVIVTAGWFAVAMFGTMGVNGAFAALSDYTYDNVTFAVDWAPVFVALALAVIGMAFQAGERLQKDAEGLV</sequence>
<keyword evidence="2" id="KW-1185">Reference proteome</keyword>
<reference evidence="1 2" key="1">
    <citation type="submission" date="2016-10" db="EMBL/GenBank/DDBJ databases">
        <authorList>
            <person name="de Groot N.N."/>
        </authorList>
    </citation>
    <scope>NUCLEOTIDE SEQUENCE [LARGE SCALE GENOMIC DNA]</scope>
    <source>
        <strain evidence="1 2">DSM 44892</strain>
    </source>
</reference>